<dbReference type="Gene3D" id="3.30.1370.110">
    <property type="match status" value="1"/>
</dbReference>
<comment type="caution">
    <text evidence="2">The sequence shown here is derived from an EMBL/GenBank/DDBJ whole genome shotgun (WGS) entry which is preliminary data.</text>
</comment>
<dbReference type="InterPro" id="IPR036063">
    <property type="entry name" value="Smr_dom_sf"/>
</dbReference>
<accession>A0A0F8ZME6</accession>
<reference evidence="2" key="1">
    <citation type="journal article" date="2015" name="Nature">
        <title>Complex archaea that bridge the gap between prokaryotes and eukaryotes.</title>
        <authorList>
            <person name="Spang A."/>
            <person name="Saw J.H."/>
            <person name="Jorgensen S.L."/>
            <person name="Zaremba-Niedzwiedzka K."/>
            <person name="Martijn J."/>
            <person name="Lind A.E."/>
            <person name="van Eijk R."/>
            <person name="Schleper C."/>
            <person name="Guy L."/>
            <person name="Ettema T.J."/>
        </authorList>
    </citation>
    <scope>NUCLEOTIDE SEQUENCE</scope>
</reference>
<evidence type="ECO:0000313" key="2">
    <source>
        <dbReference type="EMBL" id="KKK95013.1"/>
    </source>
</evidence>
<sequence length="152" mass="17442">MEVMDKKDLTEDDKKLWEWLTKNVTPLGENSVPDPTDKVVSFSDIIREAETKLKPKQKSKNRYDVVMDLHGMTRNEAFHKMEIVICREKLRGTKTILIITGKGHGKGEGLGILKRKVPMWLSTPKFKKLVKGWKQAEQRDGGEGAIYVYLKT</sequence>
<dbReference type="AlphaFoldDB" id="A0A0F8ZME6"/>
<dbReference type="EMBL" id="LAZR01047097">
    <property type="protein sequence ID" value="KKK95013.1"/>
    <property type="molecule type" value="Genomic_DNA"/>
</dbReference>
<dbReference type="PROSITE" id="PS50828">
    <property type="entry name" value="SMR"/>
    <property type="match status" value="1"/>
</dbReference>
<feature type="domain" description="Smr" evidence="1">
    <location>
        <begin position="67"/>
        <end position="151"/>
    </location>
</feature>
<dbReference type="InterPro" id="IPR002625">
    <property type="entry name" value="Smr_dom"/>
</dbReference>
<dbReference type="Pfam" id="PF01713">
    <property type="entry name" value="Smr"/>
    <property type="match status" value="1"/>
</dbReference>
<gene>
    <name evidence="2" type="ORF">LCGC14_2677070</name>
</gene>
<proteinExistence type="predicted"/>
<dbReference type="PANTHER" id="PTHR35562:SF2">
    <property type="entry name" value="DNA ENDONUCLEASE SMRA-RELATED"/>
    <property type="match status" value="1"/>
</dbReference>
<dbReference type="PANTHER" id="PTHR35562">
    <property type="entry name" value="DNA ENDONUCLEASE SMRA-RELATED"/>
    <property type="match status" value="1"/>
</dbReference>
<protein>
    <recommendedName>
        <fullName evidence="1">Smr domain-containing protein</fullName>
    </recommendedName>
</protein>
<name>A0A0F8ZME6_9ZZZZ</name>
<organism evidence="2">
    <name type="scientific">marine sediment metagenome</name>
    <dbReference type="NCBI Taxonomy" id="412755"/>
    <lineage>
        <taxon>unclassified sequences</taxon>
        <taxon>metagenomes</taxon>
        <taxon>ecological metagenomes</taxon>
    </lineage>
</organism>
<dbReference type="SUPFAM" id="SSF160443">
    <property type="entry name" value="SMR domain-like"/>
    <property type="match status" value="1"/>
</dbReference>
<dbReference type="SMART" id="SM00463">
    <property type="entry name" value="SMR"/>
    <property type="match status" value="1"/>
</dbReference>
<evidence type="ECO:0000259" key="1">
    <source>
        <dbReference type="PROSITE" id="PS50828"/>
    </source>
</evidence>